<dbReference type="OMA" id="DTAFYYR"/>
<evidence type="ECO:0000256" key="5">
    <source>
        <dbReference type="ARBA" id="ARBA00023002"/>
    </source>
</evidence>
<evidence type="ECO:0000256" key="2">
    <source>
        <dbReference type="ARBA" id="ARBA00005466"/>
    </source>
</evidence>
<dbReference type="Gene3D" id="3.30.43.10">
    <property type="entry name" value="Uridine Diphospho-n-acetylenolpyruvylglucosamine Reductase, domain 2"/>
    <property type="match status" value="1"/>
</dbReference>
<dbReference type="Gene3D" id="3.30.465.10">
    <property type="match status" value="1"/>
</dbReference>
<dbReference type="PANTHER" id="PTHR42973">
    <property type="entry name" value="BINDING OXIDOREDUCTASE, PUTATIVE (AFU_ORTHOLOGUE AFUA_1G17690)-RELATED"/>
    <property type="match status" value="1"/>
</dbReference>
<dbReference type="InterPro" id="IPR012951">
    <property type="entry name" value="BBE"/>
</dbReference>
<dbReference type="GO" id="GO:0071949">
    <property type="term" value="F:FAD binding"/>
    <property type="evidence" value="ECO:0007669"/>
    <property type="project" value="InterPro"/>
</dbReference>
<comment type="similarity">
    <text evidence="2">Belongs to the oxygen-dependent FAD-linked oxidoreductase family.</text>
</comment>
<evidence type="ECO:0000256" key="4">
    <source>
        <dbReference type="ARBA" id="ARBA00022827"/>
    </source>
</evidence>
<evidence type="ECO:0000313" key="8">
    <source>
        <dbReference type="Proteomes" id="UP000444721"/>
    </source>
</evidence>
<dbReference type="VEuPathDB" id="AmoebaDB:FDP41_008441"/>
<dbReference type="PANTHER" id="PTHR42973:SF39">
    <property type="entry name" value="FAD-BINDING PCMH-TYPE DOMAIN-CONTAINING PROTEIN"/>
    <property type="match status" value="1"/>
</dbReference>
<dbReference type="Proteomes" id="UP000444721">
    <property type="component" value="Unassembled WGS sequence"/>
</dbReference>
<reference evidence="7 8" key="1">
    <citation type="journal article" date="2019" name="Sci. Rep.">
        <title>Nanopore sequencing improves the draft genome of the human pathogenic amoeba Naegleria fowleri.</title>
        <authorList>
            <person name="Liechti N."/>
            <person name="Schurch N."/>
            <person name="Bruggmann R."/>
            <person name="Wittwer M."/>
        </authorList>
    </citation>
    <scope>NUCLEOTIDE SEQUENCE [LARGE SCALE GENOMIC DNA]</scope>
    <source>
        <strain evidence="7 8">ATCC 30894</strain>
    </source>
</reference>
<dbReference type="Gene3D" id="3.40.462.20">
    <property type="match status" value="1"/>
</dbReference>
<dbReference type="PROSITE" id="PS51387">
    <property type="entry name" value="FAD_PCMH"/>
    <property type="match status" value="1"/>
</dbReference>
<dbReference type="InterPro" id="IPR016166">
    <property type="entry name" value="FAD-bd_PCMH"/>
</dbReference>
<dbReference type="VEuPathDB" id="AmoebaDB:NfTy_093290"/>
<keyword evidence="5" id="KW-0560">Oxidoreductase</keyword>
<dbReference type="InterPro" id="IPR016169">
    <property type="entry name" value="FAD-bd_PCMH_sub2"/>
</dbReference>
<name>A0A6A5BGR5_NAEFO</name>
<keyword evidence="4" id="KW-0274">FAD</keyword>
<dbReference type="InterPro" id="IPR006094">
    <property type="entry name" value="Oxid_FAD_bind_N"/>
</dbReference>
<evidence type="ECO:0000256" key="3">
    <source>
        <dbReference type="ARBA" id="ARBA00022630"/>
    </source>
</evidence>
<dbReference type="Pfam" id="PF01565">
    <property type="entry name" value="FAD_binding_4"/>
    <property type="match status" value="2"/>
</dbReference>
<dbReference type="InterPro" id="IPR050416">
    <property type="entry name" value="FAD-linked_Oxidoreductase"/>
</dbReference>
<proteinExistence type="inferred from homology"/>
<evidence type="ECO:0000256" key="1">
    <source>
        <dbReference type="ARBA" id="ARBA00001974"/>
    </source>
</evidence>
<dbReference type="OrthoDB" id="415825at2759"/>
<sequence>MNHDHQKLTSVGIHESSLFVLANAIIVDPSNPQYALDRLDWNQRVAAKNPSAIVYCKNEQDVAHWISYARNERAKNESYHFSIRSGRHSYESYSVNNGGIVIDVSRMKFTKIDQLNQRVTVGAGMRNFEIYQSLWFHGGGGEDHSSEEEQAMERYAFTGGTCPTVGVGGFALGGGFGYLARHYGLAIDQLLSIQMVTFDSKVLTVNQTNEYRDLFWALRGGGNGNFGVVISFTFKLIKAPPFVVKYDLEWSNYDHLDQVFSIWQALITKMDSRLTFQFTIYNGTFASQGLFVNGSEEELKEWLHPLLTASTNNLRKMDFKVYSYWDSVLEYAGCKTLQECEAMMKSEPSLEHPILYKTKSAYAFRALSSEAIQQFANILSSPYTYAALDHSFSCVQFDSYGGAIPQVSSKETAFPHRNALFHAQYMIYYNQRALTPLAEDWIHSFYEKTAPKYLSRFSYANYCDAQLRNYEYSYYGENMWELRRIKQKYDPLNLFRYEQSIQFP</sequence>
<gene>
    <name evidence="7" type="ORF">FDP41_008441</name>
</gene>
<dbReference type="GO" id="GO:0016491">
    <property type="term" value="F:oxidoreductase activity"/>
    <property type="evidence" value="ECO:0007669"/>
    <property type="project" value="UniProtKB-KW"/>
</dbReference>
<dbReference type="InterPro" id="IPR036318">
    <property type="entry name" value="FAD-bd_PCMH-like_sf"/>
</dbReference>
<comment type="caution">
    <text evidence="7">The sequence shown here is derived from an EMBL/GenBank/DDBJ whole genome shotgun (WGS) entry which is preliminary data.</text>
</comment>
<dbReference type="InterPro" id="IPR016167">
    <property type="entry name" value="FAD-bd_PCMH_sub1"/>
</dbReference>
<organism evidence="7 8">
    <name type="scientific">Naegleria fowleri</name>
    <name type="common">Brain eating amoeba</name>
    <dbReference type="NCBI Taxonomy" id="5763"/>
    <lineage>
        <taxon>Eukaryota</taxon>
        <taxon>Discoba</taxon>
        <taxon>Heterolobosea</taxon>
        <taxon>Tetramitia</taxon>
        <taxon>Eutetramitia</taxon>
        <taxon>Vahlkampfiidae</taxon>
        <taxon>Naegleria</taxon>
    </lineage>
</organism>
<keyword evidence="8" id="KW-1185">Reference proteome</keyword>
<dbReference type="AlphaFoldDB" id="A0A6A5BGR5"/>
<dbReference type="RefSeq" id="XP_044557947.1">
    <property type="nucleotide sequence ID" value="XM_044712295.1"/>
</dbReference>
<dbReference type="SUPFAM" id="SSF56176">
    <property type="entry name" value="FAD-binding/transporter-associated domain-like"/>
    <property type="match status" value="1"/>
</dbReference>
<protein>
    <recommendedName>
        <fullName evidence="6">FAD-binding PCMH-type domain-containing protein</fullName>
    </recommendedName>
</protein>
<feature type="domain" description="FAD-binding PCMH-type" evidence="6">
    <location>
        <begin position="46"/>
        <end position="239"/>
    </location>
</feature>
<dbReference type="Pfam" id="PF08031">
    <property type="entry name" value="BBE"/>
    <property type="match status" value="1"/>
</dbReference>
<accession>A0A6A5BGR5</accession>
<dbReference type="VEuPathDB" id="AmoebaDB:NF0033180"/>
<evidence type="ECO:0000313" key="7">
    <source>
        <dbReference type="EMBL" id="KAF0973234.1"/>
    </source>
</evidence>
<evidence type="ECO:0000259" key="6">
    <source>
        <dbReference type="PROSITE" id="PS51387"/>
    </source>
</evidence>
<dbReference type="GeneID" id="68115659"/>
<keyword evidence="3" id="KW-0285">Flavoprotein</keyword>
<dbReference type="EMBL" id="VFQX01000061">
    <property type="protein sequence ID" value="KAF0973234.1"/>
    <property type="molecule type" value="Genomic_DNA"/>
</dbReference>
<comment type="cofactor">
    <cofactor evidence="1">
        <name>FAD</name>
        <dbReference type="ChEBI" id="CHEBI:57692"/>
    </cofactor>
</comment>